<evidence type="ECO:0000313" key="6">
    <source>
        <dbReference type="Proteomes" id="UP000005234"/>
    </source>
</evidence>
<dbReference type="PANTHER" id="PTHR43798:SF27">
    <property type="entry name" value="HYDROLASE ALPHA_BETA HYDROLASE FOLD FAMILY"/>
    <property type="match status" value="1"/>
</dbReference>
<proteinExistence type="inferred from homology"/>
<dbReference type="HOGENOM" id="CLU_025429_1_0_6"/>
<feature type="chain" id="PRO_5003613430" evidence="3">
    <location>
        <begin position="29"/>
        <end position="521"/>
    </location>
</feature>
<organism evidence="5 6">
    <name type="scientific">Frateuria aurantia (strain ATCC 33424 / DSM 6220 / KCTC 2777 / LMG 1558 / NBRC 3245 / NCIMB 13370)</name>
    <name type="common">Acetobacter aurantius</name>
    <dbReference type="NCBI Taxonomy" id="767434"/>
    <lineage>
        <taxon>Bacteria</taxon>
        <taxon>Pseudomonadati</taxon>
        <taxon>Pseudomonadota</taxon>
        <taxon>Gammaproteobacteria</taxon>
        <taxon>Lysobacterales</taxon>
        <taxon>Rhodanobacteraceae</taxon>
        <taxon>Frateuria</taxon>
    </lineage>
</organism>
<dbReference type="GO" id="GO:0008233">
    <property type="term" value="F:peptidase activity"/>
    <property type="evidence" value="ECO:0007669"/>
    <property type="project" value="InterPro"/>
</dbReference>
<name>H8L2Y8_FRAAD</name>
<accession>H8L2Y8</accession>
<dbReference type="EMBL" id="CP003350">
    <property type="protein sequence ID" value="AFC87344.1"/>
    <property type="molecule type" value="Genomic_DNA"/>
</dbReference>
<dbReference type="SUPFAM" id="SSF53474">
    <property type="entry name" value="alpha/beta-Hydrolases"/>
    <property type="match status" value="1"/>
</dbReference>
<comment type="similarity">
    <text evidence="1">Belongs to the peptidase S33 family.</text>
</comment>
<evidence type="ECO:0000256" key="3">
    <source>
        <dbReference type="SAM" id="SignalP"/>
    </source>
</evidence>
<keyword evidence="3" id="KW-0732">Signal</keyword>
<dbReference type="eggNOG" id="COG0596">
    <property type="taxonomic scope" value="Bacteria"/>
</dbReference>
<dbReference type="AlphaFoldDB" id="H8L2Y8"/>
<dbReference type="STRING" id="767434.Fraau_3016"/>
<evidence type="ECO:0000256" key="1">
    <source>
        <dbReference type="ARBA" id="ARBA00010088"/>
    </source>
</evidence>
<keyword evidence="5" id="KW-0012">Acyltransferase</keyword>
<keyword evidence="2 5" id="KW-0378">Hydrolase</keyword>
<dbReference type="Gene3D" id="3.40.50.1820">
    <property type="entry name" value="alpha/beta hydrolase"/>
    <property type="match status" value="1"/>
</dbReference>
<dbReference type="GO" id="GO:0016746">
    <property type="term" value="F:acyltransferase activity"/>
    <property type="evidence" value="ECO:0007669"/>
    <property type="project" value="UniProtKB-KW"/>
</dbReference>
<evidence type="ECO:0000313" key="5">
    <source>
        <dbReference type="EMBL" id="AFC87344.1"/>
    </source>
</evidence>
<protein>
    <submittedName>
        <fullName evidence="5">Putative hydrolase or acyltransferase of alpha/beta superfamily</fullName>
    </submittedName>
</protein>
<feature type="signal peptide" evidence="3">
    <location>
        <begin position="1"/>
        <end position="28"/>
    </location>
</feature>
<dbReference type="GO" id="GO:0016020">
    <property type="term" value="C:membrane"/>
    <property type="evidence" value="ECO:0007669"/>
    <property type="project" value="TreeGrafter"/>
</dbReference>
<feature type="domain" description="AB hydrolase-1" evidence="4">
    <location>
        <begin position="119"/>
        <end position="479"/>
    </location>
</feature>
<dbReference type="Proteomes" id="UP000005234">
    <property type="component" value="Chromosome"/>
</dbReference>
<dbReference type="Pfam" id="PF00561">
    <property type="entry name" value="Abhydrolase_1"/>
    <property type="match status" value="1"/>
</dbReference>
<gene>
    <name evidence="5" type="ordered locus">Fraau_3016</name>
</gene>
<dbReference type="InterPro" id="IPR000073">
    <property type="entry name" value="AB_hydrolase_1"/>
</dbReference>
<reference evidence="5" key="1">
    <citation type="submission" date="2012-02" db="EMBL/GenBank/DDBJ databases">
        <title>The complete genome of Frateuria aurantia DSM 6220.</title>
        <authorList>
            <consortium name="US DOE Joint Genome Institute (JGI-PGF)"/>
            <person name="Lucas S."/>
            <person name="Copeland A."/>
            <person name="Lapidus A."/>
            <person name="Glavina del Rio T."/>
            <person name="Dalin E."/>
            <person name="Tice H."/>
            <person name="Bruce D."/>
            <person name="Goodwin L."/>
            <person name="Pitluck S."/>
            <person name="Peters L."/>
            <person name="Ovchinnikova G."/>
            <person name="Teshima H."/>
            <person name="Kyrpides N."/>
            <person name="Mavromatis K."/>
            <person name="Ivanova N."/>
            <person name="Brettin T."/>
            <person name="Detter J.C."/>
            <person name="Han C."/>
            <person name="Larimer F."/>
            <person name="Land M."/>
            <person name="Hauser L."/>
            <person name="Markowitz V."/>
            <person name="Cheng J.-F."/>
            <person name="Hugenholtz P."/>
            <person name="Woyke T."/>
            <person name="Wu D."/>
            <person name="Brambilla E."/>
            <person name="Klenk H.-P."/>
            <person name="Eisen J.A."/>
        </authorList>
    </citation>
    <scope>NUCLEOTIDE SEQUENCE</scope>
    <source>
        <strain evidence="5">DSM 6220</strain>
    </source>
</reference>
<sequence>MVMRKRWARIWRVAGVCVLLGAALHAWREPAAPSPPAAGPARSTTDPVPAAPAHWRLGRVDLHACTLPAPAGGGSPAAWCGQWPVAENPAHPEARTIRLRLAVIRSDAQTPAADMVTVLAGGPGQAATEAWSQLAAGLRGLTAHRNVLLLDQRGTGGSNPLTCHDDQSRSDSITQDDAALIRAEASQCAERLSRKADLRMYTTTLAIGDLEQVRQALGAPRLDLIGISYGTRVAQQYAGSYPAAVRSIVLDSVVPNALALGQDHAANLDAALQAQARRCESEPGCRRRFGDPYAELRQLQRQLQAHPQTLNLHDPQRYTVGQASLSADTLAIVARMFAYSPLTMAVLPLSVDAAIHGNAEPLTAQARLLQGRLSDSMSSGMGYAVSCSEDADLLHTRSADQHTLLGNRFVSTLQAICSVWPKGDRPPGFHRDFRSAAPVLLLSGEFDPVTPPRYARQVASGLPHARLLVLKGQAHNVILAGCTPRLVAHFIAQADVAAFDDSCLQGMQAPPFFTDFNGAAP</sequence>
<dbReference type="InterPro" id="IPR050266">
    <property type="entry name" value="AB_hydrolase_sf"/>
</dbReference>
<dbReference type="OrthoDB" id="4510475at2"/>
<dbReference type="GO" id="GO:0006508">
    <property type="term" value="P:proteolysis"/>
    <property type="evidence" value="ECO:0007669"/>
    <property type="project" value="InterPro"/>
</dbReference>
<dbReference type="PANTHER" id="PTHR43798">
    <property type="entry name" value="MONOACYLGLYCEROL LIPASE"/>
    <property type="match status" value="1"/>
</dbReference>
<keyword evidence="6" id="KW-1185">Reference proteome</keyword>
<evidence type="ECO:0000256" key="2">
    <source>
        <dbReference type="ARBA" id="ARBA00022801"/>
    </source>
</evidence>
<dbReference type="PRINTS" id="PR00793">
    <property type="entry name" value="PROAMNOPTASE"/>
</dbReference>
<dbReference type="InterPro" id="IPR029058">
    <property type="entry name" value="AB_hydrolase_fold"/>
</dbReference>
<evidence type="ECO:0000259" key="4">
    <source>
        <dbReference type="Pfam" id="PF00561"/>
    </source>
</evidence>
<dbReference type="InterPro" id="IPR002410">
    <property type="entry name" value="Peptidase_S33"/>
</dbReference>
<dbReference type="KEGG" id="fau:Fraau_3016"/>
<keyword evidence="5" id="KW-0808">Transferase</keyword>